<evidence type="ECO:0000313" key="1">
    <source>
        <dbReference type="EMBL" id="EAQ02113.1"/>
    </source>
</evidence>
<dbReference type="Proteomes" id="UP000004318">
    <property type="component" value="Unassembled WGS sequence"/>
</dbReference>
<name>A3U1D0_PSEBH</name>
<protein>
    <submittedName>
        <fullName evidence="1">Uncharacterized protein</fullName>
    </submittedName>
</protein>
<gene>
    <name evidence="1" type="ORF">OB2597_20851</name>
</gene>
<organism evidence="1 2">
    <name type="scientific">Pseudooceanicola batsensis (strain ATCC BAA-863 / DSM 15984 / KCTC 12145 / HTCC2597)</name>
    <name type="common">Oceanicola batsensis</name>
    <dbReference type="NCBI Taxonomy" id="252305"/>
    <lineage>
        <taxon>Bacteria</taxon>
        <taxon>Pseudomonadati</taxon>
        <taxon>Pseudomonadota</taxon>
        <taxon>Alphaproteobacteria</taxon>
        <taxon>Rhodobacterales</taxon>
        <taxon>Paracoccaceae</taxon>
        <taxon>Pseudooceanicola</taxon>
    </lineage>
</organism>
<dbReference type="AlphaFoldDB" id="A3U1D0"/>
<accession>A3U1D0</accession>
<dbReference type="EMBL" id="AAMO01000009">
    <property type="protein sequence ID" value="EAQ02113.1"/>
    <property type="molecule type" value="Genomic_DNA"/>
</dbReference>
<reference evidence="1 2" key="1">
    <citation type="journal article" date="2010" name="J. Bacteriol.">
        <title>Genome sequences of Oceanicola granulosus HTCC2516(T) and Oceanicola batsensis HTCC2597(TDelta).</title>
        <authorList>
            <person name="Thrash J.C."/>
            <person name="Cho J.C."/>
            <person name="Vergin K.L."/>
            <person name="Giovannoni S.J."/>
        </authorList>
    </citation>
    <scope>NUCLEOTIDE SEQUENCE [LARGE SCALE GENOMIC DNA]</scope>
    <source>
        <strain evidence="2">ATCC BAA-863 / DSM 15984 / KCTC 12145 / HTCC2597</strain>
    </source>
</reference>
<dbReference type="STRING" id="252305.OB2597_20851"/>
<dbReference type="HOGENOM" id="CLU_3155535_0_0_5"/>
<comment type="caution">
    <text evidence="1">The sequence shown here is derived from an EMBL/GenBank/DDBJ whole genome shotgun (WGS) entry which is preliminary data.</text>
</comment>
<evidence type="ECO:0000313" key="2">
    <source>
        <dbReference type="Proteomes" id="UP000004318"/>
    </source>
</evidence>
<sequence>MSFQGSIFGNGLMARSLVNSVAPNRITLRTVRRDTRSSRQICLTDFLS</sequence>
<proteinExistence type="predicted"/>
<keyword evidence="2" id="KW-1185">Reference proteome</keyword>